<reference evidence="10 11" key="1">
    <citation type="submission" date="2021-05" db="EMBL/GenBank/DDBJ databases">
        <title>A novel Methanospirillum isolate from a pyrite-forming mixed culture.</title>
        <authorList>
            <person name="Bunk B."/>
            <person name="Sproer C."/>
            <person name="Spring S."/>
            <person name="Pester M."/>
        </authorList>
    </citation>
    <scope>NUCLEOTIDE SEQUENCE [LARGE SCALE GENOMIC DNA]</scope>
    <source>
        <strain evidence="10 11">J.3.6.1-F.2.7.3</strain>
    </source>
</reference>
<dbReference type="InterPro" id="IPR051014">
    <property type="entry name" value="Cation_Transport_ATPase_IB"/>
</dbReference>
<dbReference type="InterPro" id="IPR044492">
    <property type="entry name" value="P_typ_ATPase_HD_dom"/>
</dbReference>
<dbReference type="GO" id="GO:0015086">
    <property type="term" value="F:cadmium ion transmembrane transporter activity"/>
    <property type="evidence" value="ECO:0007669"/>
    <property type="project" value="TreeGrafter"/>
</dbReference>
<dbReference type="SFLD" id="SFLDF00027">
    <property type="entry name" value="p-type_atpase"/>
    <property type="match status" value="1"/>
</dbReference>
<feature type="domain" description="P-type ATPase A" evidence="9">
    <location>
        <begin position="142"/>
        <end position="241"/>
    </location>
</feature>
<evidence type="ECO:0000256" key="5">
    <source>
        <dbReference type="ARBA" id="ARBA00022967"/>
    </source>
</evidence>
<dbReference type="GO" id="GO:0046872">
    <property type="term" value="F:metal ion binding"/>
    <property type="evidence" value="ECO:0007669"/>
    <property type="project" value="UniProtKB-KW"/>
</dbReference>
<dbReference type="GO" id="GO:0005524">
    <property type="term" value="F:ATP binding"/>
    <property type="evidence" value="ECO:0007669"/>
    <property type="project" value="InterPro"/>
</dbReference>
<dbReference type="InterPro" id="IPR027256">
    <property type="entry name" value="P-typ_ATPase_IB"/>
</dbReference>
<dbReference type="NCBIfam" id="TIGR01494">
    <property type="entry name" value="ATPase_P-type"/>
    <property type="match status" value="1"/>
</dbReference>
<proteinExistence type="inferred from homology"/>
<evidence type="ECO:0000313" key="10">
    <source>
        <dbReference type="EMBL" id="QVV90369.1"/>
    </source>
</evidence>
<dbReference type="InterPro" id="IPR023298">
    <property type="entry name" value="ATPase_P-typ_TM_dom_sf"/>
</dbReference>
<protein>
    <submittedName>
        <fullName evidence="10">Cation-translocating P-type ATPase</fullName>
    </submittedName>
</protein>
<sequence>MSKSQISCESEACNCHGSGCSHEHTERELKINLIRLVTAGFFVTLAVLTEYRIIPLTELEIPAALISLALTAYPILKEAALGLIKGAWNVCELAALALVAAVLIGEFTAAAEIAFILTIGEMVEDYLYARTQKDIHSLMLHVPTTANIIRNEEIIEIAVDDIKIGDRILIRPGERIPVDGEIQKGHSDVDESFRTGESLPIQKNPGDTVYSGSINLDGILVITAIKPANQSSYAKVVELVQKAGMRRPPSHPMIDTFAHYYTPLILVIAFGTAFVTNDIVRGITVLIVACPCALLLATPSAVLAAIGPAAKQGILIKSGSFLEMCKKITTIVFDKTGTLTSGEMNVTTIIPENGSTQEEVLIIASSAERSSPHPIARAILKEAKRTGIVLSGVGTGRHFPGKGAEDTWNGAPVLVGNRDFFKKNSIPVLESAKQDNIQKNMYETEVLVAKNGEYIGKILISDTLHTDTKKALASLRHLGYSQYAIITGDNKKAAQAIADELEIPESMTYSGLLPSDKEKFVADLQEKGERVCFVGDGTNDGPALIRADIGVGMGSRANTLALESSGVILMEQGLSSLPTFLKLGKKTSQTIKENISLALLLNCMLIGLAAGGLITPVIGAIGHQFATIIVLVNSIRLSYTFSGY</sequence>
<dbReference type="Pfam" id="PF00122">
    <property type="entry name" value="E1-E2_ATPase"/>
    <property type="match status" value="1"/>
</dbReference>
<keyword evidence="3 8" id="KW-0812">Transmembrane</keyword>
<dbReference type="GO" id="GO:0019829">
    <property type="term" value="F:ATPase-coupled monoatomic cation transmembrane transporter activity"/>
    <property type="evidence" value="ECO:0007669"/>
    <property type="project" value="InterPro"/>
</dbReference>
<evidence type="ECO:0000256" key="7">
    <source>
        <dbReference type="ARBA" id="ARBA00023136"/>
    </source>
</evidence>
<dbReference type="PRINTS" id="PR00120">
    <property type="entry name" value="HATPASE"/>
</dbReference>
<dbReference type="SUPFAM" id="SSF81653">
    <property type="entry name" value="Calcium ATPase, transduction domain A"/>
    <property type="match status" value="1"/>
</dbReference>
<dbReference type="KEGG" id="mrtj:KHC33_07770"/>
<dbReference type="AlphaFoldDB" id="A0A8E7B3N6"/>
<accession>A0A8E7B3N6</accession>
<keyword evidence="5" id="KW-1278">Translocase</keyword>
<name>A0A8E7B3N6_9EURY</name>
<evidence type="ECO:0000313" key="11">
    <source>
        <dbReference type="Proteomes" id="UP000680656"/>
    </source>
</evidence>
<dbReference type="FunFam" id="2.70.150.10:FF:000002">
    <property type="entry name" value="Copper-transporting ATPase 1, putative"/>
    <property type="match status" value="1"/>
</dbReference>
<dbReference type="GeneID" id="65097072"/>
<dbReference type="InterPro" id="IPR018303">
    <property type="entry name" value="ATPase_P-typ_P_site"/>
</dbReference>
<dbReference type="InterPro" id="IPR023299">
    <property type="entry name" value="ATPase_P-typ_cyto_dom_N"/>
</dbReference>
<evidence type="ECO:0000256" key="4">
    <source>
        <dbReference type="ARBA" id="ARBA00022723"/>
    </source>
</evidence>
<feature type="transmembrane region" description="Helical" evidence="8">
    <location>
        <begin position="257"/>
        <end position="276"/>
    </location>
</feature>
<dbReference type="NCBIfam" id="TIGR01525">
    <property type="entry name" value="ATPase-IB_hvy"/>
    <property type="match status" value="1"/>
</dbReference>
<dbReference type="InterPro" id="IPR059000">
    <property type="entry name" value="ATPase_P-type_domA"/>
</dbReference>
<keyword evidence="4" id="KW-0479">Metal-binding</keyword>
<dbReference type="InterPro" id="IPR036412">
    <property type="entry name" value="HAD-like_sf"/>
</dbReference>
<feature type="transmembrane region" description="Helical" evidence="8">
    <location>
        <begin position="33"/>
        <end position="53"/>
    </location>
</feature>
<dbReference type="PROSITE" id="PS00154">
    <property type="entry name" value="ATPASE_E1_E2"/>
    <property type="match status" value="1"/>
</dbReference>
<gene>
    <name evidence="10" type="ORF">KHC33_07770</name>
</gene>
<dbReference type="PRINTS" id="PR00119">
    <property type="entry name" value="CATATPASE"/>
</dbReference>
<comment type="similarity">
    <text evidence="2">Belongs to the cation transport ATPase (P-type) (TC 3.A.3) family. Type IB subfamily.</text>
</comment>
<dbReference type="NCBIfam" id="TIGR01511">
    <property type="entry name" value="ATPase-IB1_Cu"/>
    <property type="match status" value="1"/>
</dbReference>
<dbReference type="InterPro" id="IPR008250">
    <property type="entry name" value="ATPase_P-typ_transduc_dom_A_sf"/>
</dbReference>
<feature type="transmembrane region" description="Helical" evidence="8">
    <location>
        <begin position="282"/>
        <end position="307"/>
    </location>
</feature>
<dbReference type="Gene3D" id="3.40.1110.10">
    <property type="entry name" value="Calcium-transporting ATPase, cytoplasmic domain N"/>
    <property type="match status" value="1"/>
</dbReference>
<feature type="transmembrane region" description="Helical" evidence="8">
    <location>
        <begin position="595"/>
        <end position="614"/>
    </location>
</feature>
<dbReference type="SUPFAM" id="SSF56784">
    <property type="entry name" value="HAD-like"/>
    <property type="match status" value="1"/>
</dbReference>
<dbReference type="Gene3D" id="2.70.150.10">
    <property type="entry name" value="Calcium-transporting ATPase, cytoplasmic transduction domain A"/>
    <property type="match status" value="1"/>
</dbReference>
<keyword evidence="6 8" id="KW-1133">Transmembrane helix</keyword>
<dbReference type="RefSeq" id="WP_214421140.1">
    <property type="nucleotide sequence ID" value="NZ_CP075546.1"/>
</dbReference>
<keyword evidence="11" id="KW-1185">Reference proteome</keyword>
<evidence type="ECO:0000256" key="8">
    <source>
        <dbReference type="SAM" id="Phobius"/>
    </source>
</evidence>
<dbReference type="SFLD" id="SFLDG00002">
    <property type="entry name" value="C1.7:_P-type_atpase_like"/>
    <property type="match status" value="1"/>
</dbReference>
<dbReference type="PANTHER" id="PTHR48085">
    <property type="entry name" value="CADMIUM/ZINC-TRANSPORTING ATPASE HMA2-RELATED"/>
    <property type="match status" value="1"/>
</dbReference>
<dbReference type="Pfam" id="PF00702">
    <property type="entry name" value="Hydrolase"/>
    <property type="match status" value="1"/>
</dbReference>
<dbReference type="SUPFAM" id="SSF81665">
    <property type="entry name" value="Calcium ATPase, transmembrane domain M"/>
    <property type="match status" value="1"/>
</dbReference>
<evidence type="ECO:0000256" key="3">
    <source>
        <dbReference type="ARBA" id="ARBA00022692"/>
    </source>
</evidence>
<keyword evidence="7 8" id="KW-0472">Membrane</keyword>
<dbReference type="Proteomes" id="UP000680656">
    <property type="component" value="Chromosome"/>
</dbReference>
<dbReference type="PANTHER" id="PTHR48085:SF5">
    <property type="entry name" value="CADMIUM_ZINC-TRANSPORTING ATPASE HMA4-RELATED"/>
    <property type="match status" value="1"/>
</dbReference>
<evidence type="ECO:0000259" key="9">
    <source>
        <dbReference type="Pfam" id="PF00122"/>
    </source>
</evidence>
<dbReference type="EMBL" id="CP075546">
    <property type="protein sequence ID" value="QVV90369.1"/>
    <property type="molecule type" value="Genomic_DNA"/>
</dbReference>
<evidence type="ECO:0000256" key="1">
    <source>
        <dbReference type="ARBA" id="ARBA00004370"/>
    </source>
</evidence>
<dbReference type="InterPro" id="IPR023214">
    <property type="entry name" value="HAD_sf"/>
</dbReference>
<evidence type="ECO:0000256" key="6">
    <source>
        <dbReference type="ARBA" id="ARBA00022989"/>
    </source>
</evidence>
<comment type="subcellular location">
    <subcellularLocation>
        <location evidence="1">Membrane</location>
    </subcellularLocation>
</comment>
<dbReference type="GO" id="GO:0016020">
    <property type="term" value="C:membrane"/>
    <property type="evidence" value="ECO:0007669"/>
    <property type="project" value="UniProtKB-SubCell"/>
</dbReference>
<dbReference type="GO" id="GO:0016887">
    <property type="term" value="F:ATP hydrolysis activity"/>
    <property type="evidence" value="ECO:0007669"/>
    <property type="project" value="InterPro"/>
</dbReference>
<dbReference type="InterPro" id="IPR001757">
    <property type="entry name" value="P_typ_ATPase"/>
</dbReference>
<organism evidence="10 11">
    <name type="scientific">Methanospirillum purgamenti</name>
    <dbReference type="NCBI Taxonomy" id="2834276"/>
    <lineage>
        <taxon>Archaea</taxon>
        <taxon>Methanobacteriati</taxon>
        <taxon>Methanobacteriota</taxon>
        <taxon>Stenosarchaea group</taxon>
        <taxon>Methanomicrobia</taxon>
        <taxon>Methanomicrobiales</taxon>
        <taxon>Methanospirillaceae</taxon>
        <taxon>Methanospirillum</taxon>
    </lineage>
</organism>
<evidence type="ECO:0000256" key="2">
    <source>
        <dbReference type="ARBA" id="ARBA00006024"/>
    </source>
</evidence>
<dbReference type="Gene3D" id="3.40.50.1000">
    <property type="entry name" value="HAD superfamily/HAD-like"/>
    <property type="match status" value="1"/>
</dbReference>
<dbReference type="SFLD" id="SFLDS00003">
    <property type="entry name" value="Haloacid_Dehalogenase"/>
    <property type="match status" value="1"/>
</dbReference>